<dbReference type="SUPFAM" id="SSF55729">
    <property type="entry name" value="Acyl-CoA N-acyltransferases (Nat)"/>
    <property type="match status" value="1"/>
</dbReference>
<accession>A0A1M7Y368</accession>
<evidence type="ECO:0000256" key="2">
    <source>
        <dbReference type="ARBA" id="ARBA00023315"/>
    </source>
</evidence>
<dbReference type="PROSITE" id="PS51186">
    <property type="entry name" value="GNAT"/>
    <property type="match status" value="1"/>
</dbReference>
<dbReference type="RefSeq" id="WP_073587980.1">
    <property type="nucleotide sequence ID" value="NZ_FRFD01000004.1"/>
</dbReference>
<evidence type="ECO:0000313" key="4">
    <source>
        <dbReference type="EMBL" id="SHO46603.1"/>
    </source>
</evidence>
<dbReference type="Gene3D" id="3.40.630.30">
    <property type="match status" value="1"/>
</dbReference>
<dbReference type="PANTHER" id="PTHR43420">
    <property type="entry name" value="ACETYLTRANSFERASE"/>
    <property type="match status" value="1"/>
</dbReference>
<keyword evidence="5" id="KW-1185">Reference proteome</keyword>
<keyword evidence="2" id="KW-0012">Acyltransferase</keyword>
<sequence>MEILKIIDSDKIKYMELLLIADEQISMIEKYLYRGDMFALCDDDVKEICIVTQEQSGVYEIKNIVTVPEYQRKGYGQRLITFIIDYYKKFGSELYVGTGDSPTILRFYERCGFEKSHIVKNFFIDNYDHPMYENGQQLVDMIYLKRHL</sequence>
<dbReference type="CDD" id="cd04301">
    <property type="entry name" value="NAT_SF"/>
    <property type="match status" value="1"/>
</dbReference>
<organism evidence="4 5">
    <name type="scientific">Anaerocolumna xylanovorans DSM 12503</name>
    <dbReference type="NCBI Taxonomy" id="1121345"/>
    <lineage>
        <taxon>Bacteria</taxon>
        <taxon>Bacillati</taxon>
        <taxon>Bacillota</taxon>
        <taxon>Clostridia</taxon>
        <taxon>Lachnospirales</taxon>
        <taxon>Lachnospiraceae</taxon>
        <taxon>Anaerocolumna</taxon>
    </lineage>
</organism>
<dbReference type="STRING" id="1121345.SAMN02745217_01227"/>
<dbReference type="Proteomes" id="UP000184612">
    <property type="component" value="Unassembled WGS sequence"/>
</dbReference>
<dbReference type="PANTHER" id="PTHR43420:SF47">
    <property type="entry name" value="N-ACETYLTRANSFERASE DOMAIN-CONTAINING PROTEIN"/>
    <property type="match status" value="1"/>
</dbReference>
<evidence type="ECO:0000313" key="5">
    <source>
        <dbReference type="Proteomes" id="UP000184612"/>
    </source>
</evidence>
<dbReference type="InterPro" id="IPR050680">
    <property type="entry name" value="YpeA/RimI_acetyltransf"/>
</dbReference>
<dbReference type="InterPro" id="IPR000182">
    <property type="entry name" value="GNAT_dom"/>
</dbReference>
<dbReference type="GO" id="GO:0016747">
    <property type="term" value="F:acyltransferase activity, transferring groups other than amino-acyl groups"/>
    <property type="evidence" value="ECO:0007669"/>
    <property type="project" value="InterPro"/>
</dbReference>
<name>A0A1M7Y368_9FIRM</name>
<evidence type="ECO:0000256" key="1">
    <source>
        <dbReference type="ARBA" id="ARBA00022679"/>
    </source>
</evidence>
<protein>
    <submittedName>
        <fullName evidence="4">Acetyltransferase (GNAT) domain-containing protein</fullName>
    </submittedName>
</protein>
<gene>
    <name evidence="4" type="ORF">SAMN02745217_01227</name>
</gene>
<keyword evidence="1 4" id="KW-0808">Transferase</keyword>
<dbReference type="Pfam" id="PF13508">
    <property type="entry name" value="Acetyltransf_7"/>
    <property type="match status" value="1"/>
</dbReference>
<proteinExistence type="predicted"/>
<dbReference type="InterPro" id="IPR016181">
    <property type="entry name" value="Acyl_CoA_acyltransferase"/>
</dbReference>
<evidence type="ECO:0000259" key="3">
    <source>
        <dbReference type="PROSITE" id="PS51186"/>
    </source>
</evidence>
<feature type="domain" description="N-acetyltransferase" evidence="3">
    <location>
        <begin position="1"/>
        <end position="139"/>
    </location>
</feature>
<dbReference type="AlphaFoldDB" id="A0A1M7Y368"/>
<dbReference type="EMBL" id="FRFD01000004">
    <property type="protein sequence ID" value="SHO46603.1"/>
    <property type="molecule type" value="Genomic_DNA"/>
</dbReference>
<dbReference type="OrthoDB" id="9813917at2"/>
<dbReference type="FunFam" id="3.40.630.30:FF:000165">
    <property type="entry name" value="IAA acetyltransferase"/>
    <property type="match status" value="1"/>
</dbReference>
<reference evidence="4 5" key="1">
    <citation type="submission" date="2016-12" db="EMBL/GenBank/DDBJ databases">
        <authorList>
            <person name="Song W.-J."/>
            <person name="Kurnit D.M."/>
        </authorList>
    </citation>
    <scope>NUCLEOTIDE SEQUENCE [LARGE SCALE GENOMIC DNA]</scope>
    <source>
        <strain evidence="4 5">DSM 12503</strain>
    </source>
</reference>